<evidence type="ECO:0000256" key="9">
    <source>
        <dbReference type="SAM" id="MobiDB-lite"/>
    </source>
</evidence>
<dbReference type="CDD" id="cd23952">
    <property type="entry name" value="Utp17_CTD"/>
    <property type="match status" value="1"/>
</dbReference>
<dbReference type="OrthoDB" id="4096at2759"/>
<keyword evidence="2" id="KW-0690">Ribosome biogenesis</keyword>
<evidence type="ECO:0000313" key="11">
    <source>
        <dbReference type="EMBL" id="ROT42281.1"/>
    </source>
</evidence>
<evidence type="ECO:0000256" key="6">
    <source>
        <dbReference type="ARBA" id="ARBA00023163"/>
    </source>
</evidence>
<keyword evidence="7" id="KW-0539">Nucleus</keyword>
<dbReference type="GO" id="GO:0003723">
    <property type="term" value="F:RNA binding"/>
    <property type="evidence" value="ECO:0007669"/>
    <property type="project" value="InterPro"/>
</dbReference>
<feature type="domain" description="WD repeat-containing protein 75 second beta-propeller" evidence="10">
    <location>
        <begin position="559"/>
        <end position="840"/>
    </location>
</feature>
<dbReference type="Pfam" id="PF23869">
    <property type="entry name" value="Beta-prop_WDR75_1st"/>
    <property type="match status" value="1"/>
</dbReference>
<evidence type="ECO:0000256" key="2">
    <source>
        <dbReference type="ARBA" id="ARBA00022517"/>
    </source>
</evidence>
<dbReference type="GeneID" id="39577430"/>
<evidence type="ECO:0000256" key="4">
    <source>
        <dbReference type="ARBA" id="ARBA00022574"/>
    </source>
</evidence>
<evidence type="ECO:0000256" key="5">
    <source>
        <dbReference type="ARBA" id="ARBA00022737"/>
    </source>
</evidence>
<keyword evidence="3" id="KW-0698">rRNA processing</keyword>
<dbReference type="InterPro" id="IPR001680">
    <property type="entry name" value="WD40_rpt"/>
</dbReference>
<organism evidence="11 12">
    <name type="scientific">Sodiomyces alkalinus (strain CBS 110278 / VKM F-3762 / F11)</name>
    <name type="common">Alkaliphilic filamentous fungus</name>
    <dbReference type="NCBI Taxonomy" id="1314773"/>
    <lineage>
        <taxon>Eukaryota</taxon>
        <taxon>Fungi</taxon>
        <taxon>Dikarya</taxon>
        <taxon>Ascomycota</taxon>
        <taxon>Pezizomycotina</taxon>
        <taxon>Sordariomycetes</taxon>
        <taxon>Hypocreomycetidae</taxon>
        <taxon>Glomerellales</taxon>
        <taxon>Plectosphaerellaceae</taxon>
        <taxon>Sodiomyces</taxon>
    </lineage>
</organism>
<comment type="subcellular location">
    <subcellularLocation>
        <location evidence="1">Nucleus</location>
        <location evidence="1">Nucleolus</location>
    </subcellularLocation>
</comment>
<proteinExistence type="predicted"/>
<feature type="region of interest" description="Disordered" evidence="9">
    <location>
        <begin position="1"/>
        <end position="53"/>
    </location>
</feature>
<protein>
    <submittedName>
        <fullName evidence="11">Sporulation protein</fullName>
    </submittedName>
</protein>
<sequence length="986" mass="107419">MAGKTDAKSRDGASKKRKRDLNDKERAADVKRHHKDEKLAKQKASKRDAEEAELKGNALKVLADIKADGGSERVANDAPGGHDNKAPAAQAVGWKLSSPLGGRIADIDPVFSEDESHLILTYQTSIQVYSVADSLLVRKIPLPMIKDGERKPTPLLVATCLSRVEPDFVWVACSDGRIWKINWRHGSRPDDTLHTKSQTALDMCVVPITTNKSAADVLYVSEKRRDAGSISAYCRKNGSHLVSKVLFETQQPDHEIHLLRSTSNGSALVGAHAEGLVVGTIQVGSAKDGLDLESEFYSFETSDIVCTLDVRSSPRKQATSTPKKQSGRVTSEIIDVVTGGARGAMLIYNDLLNKLHNLRGSKSKKEEIQARKVHWHRRAVHTVKWSRDGHYMISGGSENALVLWQVDTAKQNLLPHLPGSIENVTVSPSGSSYAVHLDDNSAMVISTSELKPTTYVSGIQSAARFTTRPKDFVVTRLSEVSREVRKPIPAALNPLDASKFYVCVGTGQQAAMAGSQQSAPILQSFDLSLFRGISKQALARTQPTDVNITTEGHAISEPTITHLAFSSDGSWLATIDDWKPPARDIEKVAADAQEHFMQERREIYLKFWTVSPDDNSLALTSRINSPHSTSRPETVFALAADPQSARFATLGDDGLVRIWHCKTRQRDGLTSTDAKGQTLQSWTCAATTALGSNVGADVLVASDGHPPRSRSGSLSFSEDGSTLFVAFGSRNDGTVFVVDTQSGQVRTTLENLWRGDVRHLRVLSPYIITLSDDLRVYDVVADELQYGIKLPKQEETLSWAGFAHLEVDRRSRTFALVAPGKEGSQMAVLRPEDPRALFMESIPHKITSLVSSPSSSGFVALDDAAQLWSVTESSDQAAVSLSMPLEDLGLDKVSADQTIAHQGIVPLQQEEDGEYEEENSGDEEVAAGDEMDVDDGEDDTHAAVISRQRLAELFDAAPAFAMPSIEDMFYKVTELISAKPLATSSA</sequence>
<evidence type="ECO:0000256" key="7">
    <source>
        <dbReference type="ARBA" id="ARBA00023242"/>
    </source>
</evidence>
<dbReference type="InterPro" id="IPR015943">
    <property type="entry name" value="WD40/YVTN_repeat-like_dom_sf"/>
</dbReference>
<dbReference type="InterPro" id="IPR011048">
    <property type="entry name" value="Haem_d1_sf"/>
</dbReference>
<dbReference type="SUPFAM" id="SSF82171">
    <property type="entry name" value="DPP6 N-terminal domain-like"/>
    <property type="match status" value="1"/>
</dbReference>
<dbReference type="InterPro" id="IPR011044">
    <property type="entry name" value="Quino_amine_DH_bsu"/>
</dbReference>
<dbReference type="SUPFAM" id="SSF51004">
    <property type="entry name" value="C-terminal (heme d1) domain of cytochrome cd1-nitrite reductase"/>
    <property type="match status" value="1"/>
</dbReference>
<evidence type="ECO:0000256" key="1">
    <source>
        <dbReference type="ARBA" id="ARBA00004604"/>
    </source>
</evidence>
<dbReference type="Gene3D" id="2.130.10.10">
    <property type="entry name" value="YVTN repeat-like/Quinoprotein amine dehydrogenase"/>
    <property type="match status" value="3"/>
</dbReference>
<keyword evidence="5" id="KW-0677">Repeat</keyword>
<evidence type="ECO:0000256" key="3">
    <source>
        <dbReference type="ARBA" id="ARBA00022552"/>
    </source>
</evidence>
<dbReference type="EMBL" id="ML119051">
    <property type="protein sequence ID" value="ROT42281.1"/>
    <property type="molecule type" value="Genomic_DNA"/>
</dbReference>
<feature type="repeat" description="WD" evidence="8">
    <location>
        <begin position="628"/>
        <end position="659"/>
    </location>
</feature>
<keyword evidence="4 8" id="KW-0853">WD repeat</keyword>
<dbReference type="GO" id="GO:0006364">
    <property type="term" value="P:rRNA processing"/>
    <property type="evidence" value="ECO:0007669"/>
    <property type="project" value="UniProtKB-KW"/>
</dbReference>
<name>A0A3N2Q686_SODAK</name>
<dbReference type="PANTHER" id="PTHR44215:SF1">
    <property type="entry name" value="WD REPEAT-CONTAINING PROTEIN 75"/>
    <property type="match status" value="1"/>
</dbReference>
<dbReference type="PROSITE" id="PS50082">
    <property type="entry name" value="WD_REPEATS_2"/>
    <property type="match status" value="2"/>
</dbReference>
<keyword evidence="6" id="KW-0804">Transcription</keyword>
<accession>A0A3N2Q686</accession>
<dbReference type="AlphaFoldDB" id="A0A3N2Q686"/>
<gene>
    <name evidence="11" type="ORF">SODALDRAFT_303470</name>
</gene>
<dbReference type="GO" id="GO:2000234">
    <property type="term" value="P:positive regulation of rRNA processing"/>
    <property type="evidence" value="ECO:0007669"/>
    <property type="project" value="TreeGrafter"/>
</dbReference>
<evidence type="ECO:0000259" key="10">
    <source>
        <dbReference type="Pfam" id="PF23769"/>
    </source>
</evidence>
<evidence type="ECO:0000313" key="12">
    <source>
        <dbReference type="Proteomes" id="UP000272025"/>
    </source>
</evidence>
<dbReference type="GO" id="GO:0045943">
    <property type="term" value="P:positive regulation of transcription by RNA polymerase I"/>
    <property type="evidence" value="ECO:0007669"/>
    <property type="project" value="InterPro"/>
</dbReference>
<reference evidence="11 12" key="1">
    <citation type="journal article" date="2018" name="Mol. Ecol.">
        <title>The obligate alkalophilic soda-lake fungus Sodiomyces alkalinus has shifted to a protein diet.</title>
        <authorList>
            <person name="Grum-Grzhimaylo A.A."/>
            <person name="Falkoski D.L."/>
            <person name="van den Heuvel J."/>
            <person name="Valero-Jimenez C.A."/>
            <person name="Min B."/>
            <person name="Choi I.G."/>
            <person name="Lipzen A."/>
            <person name="Daum C.G."/>
            <person name="Aanen D.K."/>
            <person name="Tsang A."/>
            <person name="Henrissat B."/>
            <person name="Bilanenko E.N."/>
            <person name="de Vries R.P."/>
            <person name="van Kan J.A.L."/>
            <person name="Grigoriev I.V."/>
            <person name="Debets A.J.M."/>
        </authorList>
    </citation>
    <scope>NUCLEOTIDE SEQUENCE [LARGE SCALE GENOMIC DNA]</scope>
    <source>
        <strain evidence="11 12">F11</strain>
    </source>
</reference>
<dbReference type="InterPro" id="IPR057644">
    <property type="entry name" value="Beta-prop_WDR75_2nd"/>
</dbReference>
<dbReference type="STRING" id="1314773.A0A3N2Q686"/>
<dbReference type="GO" id="GO:0032040">
    <property type="term" value="C:small-subunit processome"/>
    <property type="evidence" value="ECO:0007669"/>
    <property type="project" value="InterPro"/>
</dbReference>
<dbReference type="InterPro" id="IPR053826">
    <property type="entry name" value="WDR75"/>
</dbReference>
<dbReference type="RefSeq" id="XP_028470087.1">
    <property type="nucleotide sequence ID" value="XM_028608952.1"/>
</dbReference>
<dbReference type="PANTHER" id="PTHR44215">
    <property type="entry name" value="WD REPEAT-CONTAINING PROTEIN 75"/>
    <property type="match status" value="1"/>
</dbReference>
<dbReference type="PROSITE" id="PS50294">
    <property type="entry name" value="WD_REPEATS_REGION"/>
    <property type="match status" value="1"/>
</dbReference>
<evidence type="ECO:0000256" key="8">
    <source>
        <dbReference type="PROSITE-ProRule" id="PRU00221"/>
    </source>
</evidence>
<feature type="repeat" description="WD" evidence="8">
    <location>
        <begin position="373"/>
        <end position="414"/>
    </location>
</feature>
<keyword evidence="12" id="KW-1185">Reference proteome</keyword>
<dbReference type="Proteomes" id="UP000272025">
    <property type="component" value="Unassembled WGS sequence"/>
</dbReference>
<dbReference type="SMART" id="SM00320">
    <property type="entry name" value="WD40"/>
    <property type="match status" value="4"/>
</dbReference>
<dbReference type="Pfam" id="PF23769">
    <property type="entry name" value="Beta-prop_WDR75_2nd"/>
    <property type="match status" value="1"/>
</dbReference>
<dbReference type="SUPFAM" id="SSF50969">
    <property type="entry name" value="YVTN repeat-like/Quinoprotein amine dehydrogenase"/>
    <property type="match status" value="1"/>
</dbReference>